<protein>
    <submittedName>
        <fullName evidence="2">Uncharacterized protein</fullName>
    </submittedName>
</protein>
<dbReference type="Proteomes" id="UP001605036">
    <property type="component" value="Unassembled WGS sequence"/>
</dbReference>
<name>A0ABD1Z7A2_9MARC</name>
<organism evidence="2 3">
    <name type="scientific">Riccia fluitans</name>
    <dbReference type="NCBI Taxonomy" id="41844"/>
    <lineage>
        <taxon>Eukaryota</taxon>
        <taxon>Viridiplantae</taxon>
        <taxon>Streptophyta</taxon>
        <taxon>Embryophyta</taxon>
        <taxon>Marchantiophyta</taxon>
        <taxon>Marchantiopsida</taxon>
        <taxon>Marchantiidae</taxon>
        <taxon>Marchantiales</taxon>
        <taxon>Ricciaceae</taxon>
        <taxon>Riccia</taxon>
    </lineage>
</organism>
<evidence type="ECO:0000313" key="3">
    <source>
        <dbReference type="Proteomes" id="UP001605036"/>
    </source>
</evidence>
<feature type="compositionally biased region" description="Basic and acidic residues" evidence="1">
    <location>
        <begin position="15"/>
        <end position="25"/>
    </location>
</feature>
<accession>A0ABD1Z7A2</accession>
<dbReference type="EMBL" id="JBHFFA010000002">
    <property type="protein sequence ID" value="KAL2643662.1"/>
    <property type="molecule type" value="Genomic_DNA"/>
</dbReference>
<gene>
    <name evidence="2" type="ORF">R1flu_011249</name>
</gene>
<comment type="caution">
    <text evidence="2">The sequence shown here is derived from an EMBL/GenBank/DDBJ whole genome shotgun (WGS) entry which is preliminary data.</text>
</comment>
<evidence type="ECO:0000256" key="1">
    <source>
        <dbReference type="SAM" id="MobiDB-lite"/>
    </source>
</evidence>
<feature type="region of interest" description="Disordered" evidence="1">
    <location>
        <begin position="1"/>
        <end position="49"/>
    </location>
</feature>
<proteinExistence type="predicted"/>
<keyword evidence="3" id="KW-1185">Reference proteome</keyword>
<reference evidence="2 3" key="1">
    <citation type="submission" date="2024-09" db="EMBL/GenBank/DDBJ databases">
        <title>Chromosome-scale assembly of Riccia fluitans.</title>
        <authorList>
            <person name="Paukszto L."/>
            <person name="Sawicki J."/>
            <person name="Karawczyk K."/>
            <person name="Piernik-Szablinska J."/>
            <person name="Szczecinska M."/>
            <person name="Mazdziarz M."/>
        </authorList>
    </citation>
    <scope>NUCLEOTIDE SEQUENCE [LARGE SCALE GENOMIC DNA]</scope>
    <source>
        <strain evidence="2">Rf_01</strain>
        <tissue evidence="2">Aerial parts of the thallus</tissue>
    </source>
</reference>
<sequence length="83" mass="9439">MKEGLSEAFEAKGTLAKERASYREPRGRKRDVPLTSVADDEQHEDIKQGDRLRFTSAPMKRILTTRNLETASCVRNDSESVRT</sequence>
<evidence type="ECO:0000313" key="2">
    <source>
        <dbReference type="EMBL" id="KAL2643662.1"/>
    </source>
</evidence>
<dbReference type="AlphaFoldDB" id="A0ABD1Z7A2"/>